<organism evidence="1 2">
    <name type="scientific">Paralvinella palmiformis</name>
    <dbReference type="NCBI Taxonomy" id="53620"/>
    <lineage>
        <taxon>Eukaryota</taxon>
        <taxon>Metazoa</taxon>
        <taxon>Spiralia</taxon>
        <taxon>Lophotrochozoa</taxon>
        <taxon>Annelida</taxon>
        <taxon>Polychaeta</taxon>
        <taxon>Sedentaria</taxon>
        <taxon>Canalipalpata</taxon>
        <taxon>Terebellida</taxon>
        <taxon>Terebelliformia</taxon>
        <taxon>Alvinellidae</taxon>
        <taxon>Paralvinella</taxon>
    </lineage>
</organism>
<reference evidence="1" key="1">
    <citation type="journal article" date="2023" name="Mol. Biol. Evol.">
        <title>Third-Generation Sequencing Reveals the Adaptive Role of the Epigenome in Three Deep-Sea Polychaetes.</title>
        <authorList>
            <person name="Perez M."/>
            <person name="Aroh O."/>
            <person name="Sun Y."/>
            <person name="Lan Y."/>
            <person name="Juniper S.K."/>
            <person name="Young C.R."/>
            <person name="Angers B."/>
            <person name="Qian P.Y."/>
        </authorList>
    </citation>
    <scope>NUCLEOTIDE SEQUENCE</scope>
    <source>
        <strain evidence="1">P08H-3</strain>
    </source>
</reference>
<sequence>MLCLGNFLYTVTRSRNCKLVKKFRHLTDESEHTNFAVLCHEVLVIAGLVPSTITESATPLTCDPVPSSDGHVKLSLRKGFSSPRRDRIRKRLEFVSKGKFEMKRKYVAQMKDLNARHHKTVKVKYLNQVIKRKDVIIVKLKKLVVDSLCQELTTTKIQLAVLMRKHRRLKLYRQCTRTSTSEPIAGNTSKLHHKLQYKDTVIRHLIMRFLCWRKQLKSCSVAVRDHCRRKARPFYLKHGCLCMTPSSAMS</sequence>
<name>A0AAD9MQP5_9ANNE</name>
<gene>
    <name evidence="1" type="ORF">LSH36_1428g00006</name>
</gene>
<dbReference type="Proteomes" id="UP001208570">
    <property type="component" value="Unassembled WGS sequence"/>
</dbReference>
<comment type="caution">
    <text evidence="1">The sequence shown here is derived from an EMBL/GenBank/DDBJ whole genome shotgun (WGS) entry which is preliminary data.</text>
</comment>
<proteinExistence type="predicted"/>
<dbReference type="EMBL" id="JAODUP010001427">
    <property type="protein sequence ID" value="KAK2140231.1"/>
    <property type="molecule type" value="Genomic_DNA"/>
</dbReference>
<dbReference type="AlphaFoldDB" id="A0AAD9MQP5"/>
<evidence type="ECO:0000313" key="1">
    <source>
        <dbReference type="EMBL" id="KAK2140231.1"/>
    </source>
</evidence>
<keyword evidence="2" id="KW-1185">Reference proteome</keyword>
<accession>A0AAD9MQP5</accession>
<evidence type="ECO:0000313" key="2">
    <source>
        <dbReference type="Proteomes" id="UP001208570"/>
    </source>
</evidence>
<protein>
    <submittedName>
        <fullName evidence="1">Uncharacterized protein</fullName>
    </submittedName>
</protein>